<reference evidence="2 3" key="1">
    <citation type="journal article" date="2014" name="Nature">
        <title>An environmental bacterial taxon with a large and distinct metabolic repertoire.</title>
        <authorList>
            <person name="Wilson M.C."/>
            <person name="Mori T."/>
            <person name="Ruckert C."/>
            <person name="Uria A.R."/>
            <person name="Helf M.J."/>
            <person name="Takada K."/>
            <person name="Gernert C."/>
            <person name="Steffens U.A."/>
            <person name="Heycke N."/>
            <person name="Schmitt S."/>
            <person name="Rinke C."/>
            <person name="Helfrich E.J."/>
            <person name="Brachmann A.O."/>
            <person name="Gurgui C."/>
            <person name="Wakimoto T."/>
            <person name="Kracht M."/>
            <person name="Crusemann M."/>
            <person name="Hentschel U."/>
            <person name="Abe I."/>
            <person name="Matsunaga S."/>
            <person name="Kalinowski J."/>
            <person name="Takeyama H."/>
            <person name="Piel J."/>
        </authorList>
    </citation>
    <scope>NUCLEOTIDE SEQUENCE [LARGE SCALE GENOMIC DNA]</scope>
    <source>
        <strain evidence="3">TSY2</strain>
    </source>
</reference>
<dbReference type="Proteomes" id="UP000019140">
    <property type="component" value="Unassembled WGS sequence"/>
</dbReference>
<dbReference type="PANTHER" id="PTHR44366:SF1">
    <property type="entry name" value="UDP-N-ACETYLGLUCOSAMINE--PEPTIDE N-ACETYLGLUCOSAMINYLTRANSFERASE 110 KDA SUBUNIT"/>
    <property type="match status" value="1"/>
</dbReference>
<dbReference type="PANTHER" id="PTHR44366">
    <property type="entry name" value="UDP-N-ACETYLGLUCOSAMINE--PEPTIDE N-ACETYLGLUCOSAMINYLTRANSFERASE 110 KDA SUBUNIT"/>
    <property type="match status" value="1"/>
</dbReference>
<dbReference type="HOGENOM" id="CLU_047224_0_0_7"/>
<dbReference type="InterPro" id="IPR019734">
    <property type="entry name" value="TPR_rpt"/>
</dbReference>
<organism evidence="2 3">
    <name type="scientific">Candidatus Entotheonella gemina</name>
    <dbReference type="NCBI Taxonomy" id="1429439"/>
    <lineage>
        <taxon>Bacteria</taxon>
        <taxon>Pseudomonadati</taxon>
        <taxon>Nitrospinota/Tectimicrobiota group</taxon>
        <taxon>Candidatus Tectimicrobiota</taxon>
        <taxon>Candidatus Entotheonellia</taxon>
        <taxon>Candidatus Entotheonellales</taxon>
        <taxon>Candidatus Entotheonellaceae</taxon>
        <taxon>Candidatus Entotheonella</taxon>
    </lineage>
</organism>
<feature type="repeat" description="TPR" evidence="1">
    <location>
        <begin position="157"/>
        <end position="190"/>
    </location>
</feature>
<dbReference type="SMART" id="SM00028">
    <property type="entry name" value="TPR"/>
    <property type="match status" value="3"/>
</dbReference>
<dbReference type="GO" id="GO:0097363">
    <property type="term" value="F:protein O-acetylglucosaminyltransferase activity"/>
    <property type="evidence" value="ECO:0007669"/>
    <property type="project" value="TreeGrafter"/>
</dbReference>
<accession>W4MGF5</accession>
<gene>
    <name evidence="2" type="ORF">ETSY2_00560</name>
</gene>
<dbReference type="InterPro" id="IPR037919">
    <property type="entry name" value="OGT"/>
</dbReference>
<dbReference type="EMBL" id="AZHX01000018">
    <property type="protein sequence ID" value="ETX09260.1"/>
    <property type="molecule type" value="Genomic_DNA"/>
</dbReference>
<dbReference type="Gene3D" id="1.25.40.10">
    <property type="entry name" value="Tetratricopeptide repeat domain"/>
    <property type="match status" value="3"/>
</dbReference>
<comment type="caution">
    <text evidence="2">The sequence shown here is derived from an EMBL/GenBank/DDBJ whole genome shotgun (WGS) entry which is preliminary data.</text>
</comment>
<name>W4MGF5_9BACT</name>
<dbReference type="AlphaFoldDB" id="W4MGF5"/>
<keyword evidence="1" id="KW-0802">TPR repeat</keyword>
<sequence>MMNQPKLALGIVWVLVLIAGCGRGPQSTTRVSTPADAAGPPMVKADGAADPCTIALTPHEGTSRADEAIIRLQQASRQSQQPMAYLERLGWAFVAKARSSFDPGFYTLAEQCALCMASKQPDSAEALLLHGHVLNQLHRFREGETLARQLVAQRGLSYDYGLLGDALMEQGKIDDAVAAYDHMLQQKPSPQGYIRAAHVRWLTGDLPGAIQLMRMATNGFRDPEASAWSHVRLTLYELQAGQVQQATNRIAATIDAWPDYAPALAVHGRLLLAEGEPHNAIAPLKRAVALNPLPESQWLLIEALHAVDRTDEAKAVEQTLMQRGVADDRRTLALYLATTGRDPGLAVQLAQAEFKVREDVLTLDALAWALRAAGKYQEARAVNARAMKAGTRDARLFYHAGVIAAAVGEHEEASHWFARATAERQMLLPSERAQLIKAAAAIL</sequence>
<dbReference type="PROSITE" id="PS50005">
    <property type="entry name" value="TPR"/>
    <property type="match status" value="1"/>
</dbReference>
<evidence type="ECO:0008006" key="4">
    <source>
        <dbReference type="Google" id="ProtNLM"/>
    </source>
</evidence>
<dbReference type="SUPFAM" id="SSF48452">
    <property type="entry name" value="TPR-like"/>
    <property type="match status" value="2"/>
</dbReference>
<proteinExistence type="predicted"/>
<keyword evidence="3" id="KW-1185">Reference proteome</keyword>
<dbReference type="PROSITE" id="PS51257">
    <property type="entry name" value="PROKAR_LIPOPROTEIN"/>
    <property type="match status" value="1"/>
</dbReference>
<protein>
    <recommendedName>
        <fullName evidence="4">Tetratricopeptide repeat protein</fullName>
    </recommendedName>
</protein>
<dbReference type="Pfam" id="PF13432">
    <property type="entry name" value="TPR_16"/>
    <property type="match status" value="2"/>
</dbReference>
<evidence type="ECO:0000256" key="1">
    <source>
        <dbReference type="PROSITE-ProRule" id="PRU00339"/>
    </source>
</evidence>
<evidence type="ECO:0000313" key="3">
    <source>
        <dbReference type="Proteomes" id="UP000019140"/>
    </source>
</evidence>
<evidence type="ECO:0000313" key="2">
    <source>
        <dbReference type="EMBL" id="ETX09260.1"/>
    </source>
</evidence>
<dbReference type="GO" id="GO:0006493">
    <property type="term" value="P:protein O-linked glycosylation"/>
    <property type="evidence" value="ECO:0007669"/>
    <property type="project" value="InterPro"/>
</dbReference>
<dbReference type="InterPro" id="IPR011990">
    <property type="entry name" value="TPR-like_helical_dom_sf"/>
</dbReference>